<proteinExistence type="predicted"/>
<organism evidence="1">
    <name type="scientific">Cacopsylla melanoneura</name>
    <dbReference type="NCBI Taxonomy" id="428564"/>
    <lineage>
        <taxon>Eukaryota</taxon>
        <taxon>Metazoa</taxon>
        <taxon>Ecdysozoa</taxon>
        <taxon>Arthropoda</taxon>
        <taxon>Hexapoda</taxon>
        <taxon>Insecta</taxon>
        <taxon>Pterygota</taxon>
        <taxon>Neoptera</taxon>
        <taxon>Paraneoptera</taxon>
        <taxon>Hemiptera</taxon>
        <taxon>Sternorrhyncha</taxon>
        <taxon>Psylloidea</taxon>
        <taxon>Psyllidae</taxon>
        <taxon>Psyllinae</taxon>
        <taxon>Cacopsylla</taxon>
    </lineage>
</organism>
<reference evidence="1" key="1">
    <citation type="submission" date="2021-05" db="EMBL/GenBank/DDBJ databases">
        <authorList>
            <person name="Alioto T."/>
            <person name="Alioto T."/>
            <person name="Gomez Garrido J."/>
        </authorList>
    </citation>
    <scope>NUCLEOTIDE SEQUENCE</scope>
</reference>
<dbReference type="AlphaFoldDB" id="A0A8D9AIG9"/>
<sequence>MVPKKAKIGLNCRMVEFFEIFKFHTKFHPNRTIRSRVMLRQTKSRTQIRPRLKELVYFYEILLKICRDYLFRILGARTLGRFLHYYYYYYFSLALQSSPSSPVGFHLHLIPVPSLSAGLV</sequence>
<dbReference type="EMBL" id="HBUF01572448">
    <property type="protein sequence ID" value="CAG6767108.1"/>
    <property type="molecule type" value="Transcribed_RNA"/>
</dbReference>
<name>A0A8D9AIG9_9HEMI</name>
<accession>A0A8D9AIG9</accession>
<protein>
    <submittedName>
        <fullName evidence="1">Uncharacterized protein</fullName>
    </submittedName>
</protein>
<evidence type="ECO:0000313" key="1">
    <source>
        <dbReference type="EMBL" id="CAG6767108.1"/>
    </source>
</evidence>